<name>A0ABD2NHZ9_9CUCU</name>
<comment type="caution">
    <text evidence="4">The sequence shown here is derived from an EMBL/GenBank/DDBJ whole genome shotgun (WGS) entry which is preliminary data.</text>
</comment>
<dbReference type="SUPFAM" id="SSF48403">
    <property type="entry name" value="Ankyrin repeat"/>
    <property type="match status" value="1"/>
</dbReference>
<dbReference type="AlphaFoldDB" id="A0ABD2NHZ9"/>
<dbReference type="Proteomes" id="UP001516400">
    <property type="component" value="Unassembled WGS sequence"/>
</dbReference>
<organism evidence="4 5">
    <name type="scientific">Cryptolaemus montrouzieri</name>
    <dbReference type="NCBI Taxonomy" id="559131"/>
    <lineage>
        <taxon>Eukaryota</taxon>
        <taxon>Metazoa</taxon>
        <taxon>Ecdysozoa</taxon>
        <taxon>Arthropoda</taxon>
        <taxon>Hexapoda</taxon>
        <taxon>Insecta</taxon>
        <taxon>Pterygota</taxon>
        <taxon>Neoptera</taxon>
        <taxon>Endopterygota</taxon>
        <taxon>Coleoptera</taxon>
        <taxon>Polyphaga</taxon>
        <taxon>Cucujiformia</taxon>
        <taxon>Coccinelloidea</taxon>
        <taxon>Coccinellidae</taxon>
        <taxon>Scymninae</taxon>
        <taxon>Scymnini</taxon>
        <taxon>Cryptolaemus</taxon>
    </lineage>
</organism>
<evidence type="ECO:0000256" key="2">
    <source>
        <dbReference type="ARBA" id="ARBA00023043"/>
    </source>
</evidence>
<dbReference type="SMART" id="SM00248">
    <property type="entry name" value="ANK"/>
    <property type="match status" value="6"/>
</dbReference>
<accession>A0ABD2NHZ9</accession>
<evidence type="ECO:0000313" key="5">
    <source>
        <dbReference type="Proteomes" id="UP001516400"/>
    </source>
</evidence>
<keyword evidence="5" id="KW-1185">Reference proteome</keyword>
<dbReference type="PANTHER" id="PTHR24141:SF1">
    <property type="entry name" value="2-5A-DEPENDENT RIBONUCLEASE"/>
    <property type="match status" value="1"/>
</dbReference>
<dbReference type="EMBL" id="JABFTP020000103">
    <property type="protein sequence ID" value="KAL3278159.1"/>
    <property type="molecule type" value="Genomic_DNA"/>
</dbReference>
<dbReference type="PROSITE" id="PS50088">
    <property type="entry name" value="ANK_REPEAT"/>
    <property type="match status" value="1"/>
</dbReference>
<evidence type="ECO:0000256" key="3">
    <source>
        <dbReference type="PROSITE-ProRule" id="PRU00023"/>
    </source>
</evidence>
<keyword evidence="2 3" id="KW-0040">ANK repeat</keyword>
<dbReference type="Pfam" id="PF12796">
    <property type="entry name" value="Ank_2"/>
    <property type="match status" value="1"/>
</dbReference>
<evidence type="ECO:0000256" key="1">
    <source>
        <dbReference type="ARBA" id="ARBA00022737"/>
    </source>
</evidence>
<reference evidence="4 5" key="1">
    <citation type="journal article" date="2021" name="BMC Biol.">
        <title>Horizontally acquired antibacterial genes associated with adaptive radiation of ladybird beetles.</title>
        <authorList>
            <person name="Li H.S."/>
            <person name="Tang X.F."/>
            <person name="Huang Y.H."/>
            <person name="Xu Z.Y."/>
            <person name="Chen M.L."/>
            <person name="Du X.Y."/>
            <person name="Qiu B.Y."/>
            <person name="Chen P.T."/>
            <person name="Zhang W."/>
            <person name="Slipinski A."/>
            <person name="Escalona H.E."/>
            <person name="Waterhouse R.M."/>
            <person name="Zwick A."/>
            <person name="Pang H."/>
        </authorList>
    </citation>
    <scope>NUCLEOTIDE SEQUENCE [LARGE SCALE GENOMIC DNA]</scope>
    <source>
        <strain evidence="4">SYSU2018</strain>
    </source>
</reference>
<dbReference type="InterPro" id="IPR036770">
    <property type="entry name" value="Ankyrin_rpt-contain_sf"/>
</dbReference>
<evidence type="ECO:0000313" key="4">
    <source>
        <dbReference type="EMBL" id="KAL3278159.1"/>
    </source>
</evidence>
<dbReference type="PRINTS" id="PR01415">
    <property type="entry name" value="ANKYRIN"/>
</dbReference>
<dbReference type="PROSITE" id="PS50297">
    <property type="entry name" value="ANK_REP_REGION"/>
    <property type="match status" value="1"/>
</dbReference>
<dbReference type="PANTHER" id="PTHR24141">
    <property type="entry name" value="2-5A-DEPENDENT RIBONUCLEASE"/>
    <property type="match status" value="1"/>
</dbReference>
<protein>
    <recommendedName>
        <fullName evidence="6">Ankyrin repeat protein</fullName>
    </recommendedName>
</protein>
<proteinExistence type="predicted"/>
<dbReference type="InterPro" id="IPR002110">
    <property type="entry name" value="Ankyrin_rpt"/>
</dbReference>
<gene>
    <name evidence="4" type="ORF">HHI36_013502</name>
</gene>
<sequence length="364" mass="42371">MEIQNFQEQTSVDMIKELTREIQRGDLETAKMLIDKVVLNPSYYELVFFVLALERKEIFHHLLQKPNLDINMLNRNGESLLYQSLRCTDQYFLNEILKKGVSLDENLYKKILHNAVKLNNPTFVNSLLRYGASMDNEDIMGLTPLYIAVENSNLEIVSMLLYYNCDISSNNYGNMSPFLYSLFCGSDEEIQLLLLEYETDMNNTNLMRNNLFVAVERCPNLIPHIISHGADVNQICNDRNIIDWISEHPIESNLFKIIWDSFKYETWESTFDESILMIILSNSSLRNSVWSDYLRIIIESSQIQYILNTEIVLFLSLFVEGYINRGFIESDFYDLICVLLANGCTVHAVNIHKVYNLLGIHLEF</sequence>
<evidence type="ECO:0008006" key="6">
    <source>
        <dbReference type="Google" id="ProtNLM"/>
    </source>
</evidence>
<dbReference type="Gene3D" id="1.25.40.20">
    <property type="entry name" value="Ankyrin repeat-containing domain"/>
    <property type="match status" value="1"/>
</dbReference>
<keyword evidence="1" id="KW-0677">Repeat</keyword>
<feature type="repeat" description="ANK" evidence="3">
    <location>
        <begin position="140"/>
        <end position="172"/>
    </location>
</feature>